<dbReference type="AlphaFoldDB" id="A0A9Q0TN12"/>
<dbReference type="EMBL" id="JAPFFL010000007">
    <property type="protein sequence ID" value="KAJ6714625.1"/>
    <property type="molecule type" value="Genomic_DNA"/>
</dbReference>
<gene>
    <name evidence="1" type="ORF">OIU85_026157</name>
</gene>
<reference evidence="1" key="2">
    <citation type="journal article" date="2023" name="Int. J. Mol. Sci.">
        <title>De Novo Assembly and Annotation of 11 Diverse Shrub Willow (Salix) Genomes Reveals Novel Gene Organization in Sex-Linked Regions.</title>
        <authorList>
            <person name="Hyden B."/>
            <person name="Feng K."/>
            <person name="Yates T.B."/>
            <person name="Jawdy S."/>
            <person name="Cereghino C."/>
            <person name="Smart L.B."/>
            <person name="Muchero W."/>
        </authorList>
    </citation>
    <scope>NUCLEOTIDE SEQUENCE [LARGE SCALE GENOMIC DNA]</scope>
    <source>
        <tissue evidence="1">Shoot tip</tissue>
    </source>
</reference>
<reference evidence="1" key="1">
    <citation type="submission" date="2022-11" db="EMBL/GenBank/DDBJ databases">
        <authorList>
            <person name="Hyden B.L."/>
            <person name="Feng K."/>
            <person name="Yates T."/>
            <person name="Jawdy S."/>
            <person name="Smart L.B."/>
            <person name="Muchero W."/>
        </authorList>
    </citation>
    <scope>NUCLEOTIDE SEQUENCE</scope>
    <source>
        <tissue evidence="1">Shoot tip</tissue>
    </source>
</reference>
<proteinExistence type="predicted"/>
<name>A0A9Q0TN12_SALVM</name>
<accession>A0A9Q0TN12</accession>
<organism evidence="1 2">
    <name type="scientific">Salix viminalis</name>
    <name type="common">Common osier</name>
    <name type="synonym">Basket willow</name>
    <dbReference type="NCBI Taxonomy" id="40686"/>
    <lineage>
        <taxon>Eukaryota</taxon>
        <taxon>Viridiplantae</taxon>
        <taxon>Streptophyta</taxon>
        <taxon>Embryophyta</taxon>
        <taxon>Tracheophyta</taxon>
        <taxon>Spermatophyta</taxon>
        <taxon>Magnoliopsida</taxon>
        <taxon>eudicotyledons</taxon>
        <taxon>Gunneridae</taxon>
        <taxon>Pentapetalae</taxon>
        <taxon>rosids</taxon>
        <taxon>fabids</taxon>
        <taxon>Malpighiales</taxon>
        <taxon>Salicaceae</taxon>
        <taxon>Saliceae</taxon>
        <taxon>Salix</taxon>
    </lineage>
</organism>
<protein>
    <submittedName>
        <fullName evidence="1">Uncharacterized protein</fullName>
    </submittedName>
</protein>
<comment type="caution">
    <text evidence="1">The sequence shown here is derived from an EMBL/GenBank/DDBJ whole genome shotgun (WGS) entry which is preliminary data.</text>
</comment>
<keyword evidence="2" id="KW-1185">Reference proteome</keyword>
<sequence length="120" mass="13734">MVTTSSSFYSLQSWCGSFPFTCSDDLDFINHAKPRKTHLPRPAMEESILRIICLLKCPLKSTLSVAPFNIPENHQHVFLRVCGYLTKSSESAFGFEIMERCIPDRFDSRISVSYDLAFME</sequence>
<evidence type="ECO:0000313" key="2">
    <source>
        <dbReference type="Proteomes" id="UP001151529"/>
    </source>
</evidence>
<dbReference type="Proteomes" id="UP001151529">
    <property type="component" value="Chromosome 1"/>
</dbReference>
<evidence type="ECO:0000313" key="1">
    <source>
        <dbReference type="EMBL" id="KAJ6714625.1"/>
    </source>
</evidence>